<organism evidence="2 3">
    <name type="scientific">Branchiostoma lanceolatum</name>
    <name type="common">Common lancelet</name>
    <name type="synonym">Amphioxus lanceolatum</name>
    <dbReference type="NCBI Taxonomy" id="7740"/>
    <lineage>
        <taxon>Eukaryota</taxon>
        <taxon>Metazoa</taxon>
        <taxon>Chordata</taxon>
        <taxon>Cephalochordata</taxon>
        <taxon>Leptocardii</taxon>
        <taxon>Amphioxiformes</taxon>
        <taxon>Branchiostomatidae</taxon>
        <taxon>Branchiostoma</taxon>
    </lineage>
</organism>
<keyword evidence="3" id="KW-1185">Reference proteome</keyword>
<accession>A0A8K0A1I4</accession>
<dbReference type="Proteomes" id="UP000838412">
    <property type="component" value="Chromosome 6"/>
</dbReference>
<reference evidence="2" key="1">
    <citation type="submission" date="2022-01" db="EMBL/GenBank/DDBJ databases">
        <authorList>
            <person name="Braso-Vives M."/>
        </authorList>
    </citation>
    <scope>NUCLEOTIDE SEQUENCE</scope>
</reference>
<evidence type="ECO:0000313" key="3">
    <source>
        <dbReference type="Proteomes" id="UP000838412"/>
    </source>
</evidence>
<feature type="region of interest" description="Disordered" evidence="1">
    <location>
        <begin position="53"/>
        <end position="99"/>
    </location>
</feature>
<dbReference type="EMBL" id="OV696691">
    <property type="protein sequence ID" value="CAH1266859.1"/>
    <property type="molecule type" value="Genomic_DNA"/>
</dbReference>
<gene>
    <name evidence="2" type="primary">Hypp3599</name>
    <name evidence="2" type="ORF">BLAG_LOCUS20375</name>
</gene>
<proteinExistence type="predicted"/>
<sequence>MYRQCVGPEEGPSQGKLDYGWKLGMERVLPHIRARSLNGLPSVVQQKIRLMLGQPDNTDNTEHQKRSGTFSATSERRSDVRNAWKTSKALTQRSEKMRL</sequence>
<protein>
    <submittedName>
        <fullName evidence="2">Hypp3599 protein</fullName>
    </submittedName>
</protein>
<evidence type="ECO:0000313" key="2">
    <source>
        <dbReference type="EMBL" id="CAH1266859.1"/>
    </source>
</evidence>
<dbReference type="AlphaFoldDB" id="A0A8K0A1I4"/>
<evidence type="ECO:0000256" key="1">
    <source>
        <dbReference type="SAM" id="MobiDB-lite"/>
    </source>
</evidence>
<name>A0A8K0A1I4_BRALA</name>